<dbReference type="AlphaFoldDB" id="A0A2M8P2H6"/>
<gene>
    <name evidence="3" type="ORF">CUN51_02005</name>
</gene>
<name>A0A2M8P2H6_9CHLR</name>
<proteinExistence type="predicted"/>
<dbReference type="Proteomes" id="UP000228921">
    <property type="component" value="Unassembled WGS sequence"/>
</dbReference>
<feature type="transmembrane region" description="Helical" evidence="2">
    <location>
        <begin position="53"/>
        <end position="76"/>
    </location>
</feature>
<keyword evidence="2" id="KW-0472">Membrane</keyword>
<keyword evidence="2" id="KW-1133">Transmembrane helix</keyword>
<organism evidence="3 4">
    <name type="scientific">Candidatus Thermofonsia Clade 1 bacterium</name>
    <dbReference type="NCBI Taxonomy" id="2364210"/>
    <lineage>
        <taxon>Bacteria</taxon>
        <taxon>Bacillati</taxon>
        <taxon>Chloroflexota</taxon>
        <taxon>Candidatus Thermofontia</taxon>
        <taxon>Candidatus Thermofonsia Clade 1</taxon>
    </lineage>
</organism>
<evidence type="ECO:0000256" key="2">
    <source>
        <dbReference type="SAM" id="Phobius"/>
    </source>
</evidence>
<accession>A0A2M8P2H6</accession>
<reference evidence="3 4" key="1">
    <citation type="submission" date="2017-11" db="EMBL/GenBank/DDBJ databases">
        <title>Evolution of Phototrophy in the Chloroflexi Phylum Driven by Horizontal Gene Transfer.</title>
        <authorList>
            <person name="Ward L.M."/>
            <person name="Hemp J."/>
            <person name="Shih P.M."/>
            <person name="Mcglynn S.E."/>
            <person name="Fischer W."/>
        </authorList>
    </citation>
    <scope>NUCLEOTIDE SEQUENCE [LARGE SCALE GENOMIC DNA]</scope>
    <source>
        <strain evidence="3">CP2_2F</strain>
    </source>
</reference>
<protein>
    <submittedName>
        <fullName evidence="3">Uncharacterized protein</fullName>
    </submittedName>
</protein>
<evidence type="ECO:0000313" key="3">
    <source>
        <dbReference type="EMBL" id="PJF31738.1"/>
    </source>
</evidence>
<feature type="transmembrane region" description="Helical" evidence="2">
    <location>
        <begin position="20"/>
        <end position="41"/>
    </location>
</feature>
<feature type="region of interest" description="Disordered" evidence="1">
    <location>
        <begin position="282"/>
        <end position="317"/>
    </location>
</feature>
<comment type="caution">
    <text evidence="3">The sequence shown here is derived from an EMBL/GenBank/DDBJ whole genome shotgun (WGS) entry which is preliminary data.</text>
</comment>
<evidence type="ECO:0000313" key="4">
    <source>
        <dbReference type="Proteomes" id="UP000228921"/>
    </source>
</evidence>
<evidence type="ECO:0000256" key="1">
    <source>
        <dbReference type="SAM" id="MobiDB-lite"/>
    </source>
</evidence>
<dbReference type="EMBL" id="PGTK01000002">
    <property type="protein sequence ID" value="PJF31738.1"/>
    <property type="molecule type" value="Genomic_DNA"/>
</dbReference>
<keyword evidence="2" id="KW-0812">Transmembrane</keyword>
<sequence length="317" mass="35955">MTRQKRAADELRGRVLGTLLADAFFMWPSALVIGLTMIAFFSGLTLFPGFQPWMWLVIGAILEALYLVITVTDPAARREAVSRLLQGRFDPRDIKNLPARQRLQKALEYKRSIDEFIAKQSGAMQVALQDTAREIEDWIEQIYLLGKSIDNFESNTIVERDRREVPTQLRALETRLKMETDPAVRAELEEAIAIRQRLLNDLQKVASLIKRTEIRMDNTVAQLSSVHAKLQQMAHTREMDSSRARRLAQEIHKEVAALADIVEAMEDVYSVSGSSSYASAADRLSAHVETASAQSEESELDRFLSEEQARRRASHNE</sequence>
<feature type="compositionally biased region" description="Basic and acidic residues" evidence="1">
    <location>
        <begin position="300"/>
        <end position="317"/>
    </location>
</feature>